<keyword evidence="3" id="KW-0722">Serine protease inhibitor</keyword>
<dbReference type="InterPro" id="IPR000215">
    <property type="entry name" value="Serpin_fam"/>
</dbReference>
<dbReference type="InterPro" id="IPR036186">
    <property type="entry name" value="Serpin_sf"/>
</dbReference>
<dbReference type="EMBL" id="JAVRBK010000010">
    <property type="protein sequence ID" value="KAK5637986.1"/>
    <property type="molecule type" value="Genomic_DNA"/>
</dbReference>
<dbReference type="AlphaFoldDB" id="A0AAN7ZEM0"/>
<proteinExistence type="inferred from homology"/>
<keyword evidence="8" id="KW-1185">Reference proteome</keyword>
<dbReference type="InterPro" id="IPR023796">
    <property type="entry name" value="Serpin_dom"/>
</dbReference>
<dbReference type="InterPro" id="IPR042178">
    <property type="entry name" value="Serpin_sf_1"/>
</dbReference>
<reference evidence="7 8" key="1">
    <citation type="journal article" date="2024" name="Insects">
        <title>An Improved Chromosome-Level Genome Assembly of the Firefly Pyrocoelia pectoralis.</title>
        <authorList>
            <person name="Fu X."/>
            <person name="Meyer-Rochow V.B."/>
            <person name="Ballantyne L."/>
            <person name="Zhu X."/>
        </authorList>
    </citation>
    <scope>NUCLEOTIDE SEQUENCE [LARGE SCALE GENOMIC DNA]</scope>
    <source>
        <strain evidence="7">XCY_ONT2</strain>
    </source>
</reference>
<evidence type="ECO:0000256" key="5">
    <source>
        <dbReference type="SAM" id="SignalP"/>
    </source>
</evidence>
<dbReference type="InterPro" id="IPR023795">
    <property type="entry name" value="Serpin_CS"/>
</dbReference>
<feature type="domain" description="Serpin" evidence="6">
    <location>
        <begin position="33"/>
        <end position="385"/>
    </location>
</feature>
<evidence type="ECO:0000256" key="3">
    <source>
        <dbReference type="ARBA" id="ARBA00022900"/>
    </source>
</evidence>
<dbReference type="PANTHER" id="PTHR11461">
    <property type="entry name" value="SERINE PROTEASE INHIBITOR, SERPIN"/>
    <property type="match status" value="1"/>
</dbReference>
<gene>
    <name evidence="7" type="ORF">RI129_012281</name>
</gene>
<dbReference type="SUPFAM" id="SSF56574">
    <property type="entry name" value="Serpins"/>
    <property type="match status" value="1"/>
</dbReference>
<dbReference type="GO" id="GO:0005615">
    <property type="term" value="C:extracellular space"/>
    <property type="evidence" value="ECO:0007669"/>
    <property type="project" value="InterPro"/>
</dbReference>
<organism evidence="7 8">
    <name type="scientific">Pyrocoelia pectoralis</name>
    <dbReference type="NCBI Taxonomy" id="417401"/>
    <lineage>
        <taxon>Eukaryota</taxon>
        <taxon>Metazoa</taxon>
        <taxon>Ecdysozoa</taxon>
        <taxon>Arthropoda</taxon>
        <taxon>Hexapoda</taxon>
        <taxon>Insecta</taxon>
        <taxon>Pterygota</taxon>
        <taxon>Neoptera</taxon>
        <taxon>Endopterygota</taxon>
        <taxon>Coleoptera</taxon>
        <taxon>Polyphaga</taxon>
        <taxon>Elateriformia</taxon>
        <taxon>Elateroidea</taxon>
        <taxon>Lampyridae</taxon>
        <taxon>Lampyrinae</taxon>
        <taxon>Pyrocoelia</taxon>
    </lineage>
</organism>
<evidence type="ECO:0000313" key="7">
    <source>
        <dbReference type="EMBL" id="KAK5637986.1"/>
    </source>
</evidence>
<dbReference type="Gene3D" id="3.30.497.10">
    <property type="entry name" value="Antithrombin, subunit I, domain 2"/>
    <property type="match status" value="1"/>
</dbReference>
<sequence>MNLLLLASLTVIAVMADEDPNAVFQESLRSFSSKIYKELADSSPGNFLACPLSSELVLAMVLNGARDQTAQQLAHAISVPNDLATTNKIVNSAISSIKTGSTYTLKTVNKIFVSNDTTIKSGFAKTAAEIFKSSVGTVDFKNKQASVDHVNAWAADNTENRITNLLTTQDIKDDTRAILLNAIYFQATWAKRFHEENTIEKPFYTSPTKTSPVKMMEQTSTFEYLDQPNAQFLKMSYLGTDAVMVVVLPKEKDGLSKLEDQIDNVLSAKNFEHKKVHVLFPKFTMDTKIKMKPLLERLGVIDLFKPTADLTDLSDNRLYISEVVQKNYIEVNEKGTIAASATAAIAGVGAGYNPEEPIEFAVDHPFIYYIWSPTGIMFVGRLYEP</sequence>
<dbReference type="Gene3D" id="2.30.39.10">
    <property type="entry name" value="Alpha-1-antitrypsin, domain 1"/>
    <property type="match status" value="1"/>
</dbReference>
<dbReference type="InterPro" id="IPR042185">
    <property type="entry name" value="Serpin_sf_2"/>
</dbReference>
<dbReference type="GO" id="GO:0004867">
    <property type="term" value="F:serine-type endopeptidase inhibitor activity"/>
    <property type="evidence" value="ECO:0007669"/>
    <property type="project" value="UniProtKB-KW"/>
</dbReference>
<feature type="signal peptide" evidence="5">
    <location>
        <begin position="1"/>
        <end position="16"/>
    </location>
</feature>
<dbReference type="Proteomes" id="UP001329430">
    <property type="component" value="Chromosome 10"/>
</dbReference>
<dbReference type="PANTHER" id="PTHR11461:SF211">
    <property type="entry name" value="GH10112P-RELATED"/>
    <property type="match status" value="1"/>
</dbReference>
<dbReference type="Pfam" id="PF00079">
    <property type="entry name" value="Serpin"/>
    <property type="match status" value="1"/>
</dbReference>
<comment type="similarity">
    <text evidence="1 4">Belongs to the serpin family.</text>
</comment>
<feature type="chain" id="PRO_5043010260" description="Serpin domain-containing protein" evidence="5">
    <location>
        <begin position="17"/>
        <end position="385"/>
    </location>
</feature>
<evidence type="ECO:0000256" key="4">
    <source>
        <dbReference type="RuleBase" id="RU000411"/>
    </source>
</evidence>
<name>A0AAN7ZEM0_9COLE</name>
<evidence type="ECO:0000256" key="1">
    <source>
        <dbReference type="ARBA" id="ARBA00009500"/>
    </source>
</evidence>
<protein>
    <recommendedName>
        <fullName evidence="6">Serpin domain-containing protein</fullName>
    </recommendedName>
</protein>
<accession>A0AAN7ZEM0</accession>
<keyword evidence="5" id="KW-0732">Signal</keyword>
<dbReference type="SMART" id="SM00093">
    <property type="entry name" value="SERPIN"/>
    <property type="match status" value="1"/>
</dbReference>
<comment type="caution">
    <text evidence="7">The sequence shown here is derived from an EMBL/GenBank/DDBJ whole genome shotgun (WGS) entry which is preliminary data.</text>
</comment>
<evidence type="ECO:0000313" key="8">
    <source>
        <dbReference type="Proteomes" id="UP001329430"/>
    </source>
</evidence>
<dbReference type="PROSITE" id="PS00284">
    <property type="entry name" value="SERPIN"/>
    <property type="match status" value="1"/>
</dbReference>
<keyword evidence="2" id="KW-0646">Protease inhibitor</keyword>
<evidence type="ECO:0000256" key="2">
    <source>
        <dbReference type="ARBA" id="ARBA00022690"/>
    </source>
</evidence>
<evidence type="ECO:0000259" key="6">
    <source>
        <dbReference type="SMART" id="SM00093"/>
    </source>
</evidence>